<organism evidence="5 6">
    <name type="scientific">Paenibacillus rhizolycopersici</name>
    <dbReference type="NCBI Taxonomy" id="2780073"/>
    <lineage>
        <taxon>Bacteria</taxon>
        <taxon>Bacillati</taxon>
        <taxon>Bacillota</taxon>
        <taxon>Bacilli</taxon>
        <taxon>Bacillales</taxon>
        <taxon>Paenibacillaceae</taxon>
        <taxon>Paenibacillus</taxon>
    </lineage>
</organism>
<dbReference type="EMBL" id="JADCNN020000001">
    <property type="protein sequence ID" value="MBM6994315.1"/>
    <property type="molecule type" value="Genomic_DNA"/>
</dbReference>
<feature type="repeat" description="NHL" evidence="2">
    <location>
        <begin position="135"/>
        <end position="165"/>
    </location>
</feature>
<evidence type="ECO:0000256" key="1">
    <source>
        <dbReference type="ARBA" id="ARBA00022737"/>
    </source>
</evidence>
<comment type="caution">
    <text evidence="5">The sequence shown here is derived from an EMBL/GenBank/DDBJ whole genome shotgun (WGS) entry which is preliminary data.</text>
</comment>
<dbReference type="InterPro" id="IPR036582">
    <property type="entry name" value="Mao_N_sf"/>
</dbReference>
<dbReference type="InterPro" id="IPR012854">
    <property type="entry name" value="Cu_amine_oxidase-like_N"/>
</dbReference>
<evidence type="ECO:0000256" key="2">
    <source>
        <dbReference type="PROSITE-ProRule" id="PRU00504"/>
    </source>
</evidence>
<dbReference type="Gene3D" id="2.120.10.30">
    <property type="entry name" value="TolB, C-terminal domain"/>
    <property type="match status" value="3"/>
</dbReference>
<evidence type="ECO:0000313" key="6">
    <source>
        <dbReference type="Proteomes" id="UP001516620"/>
    </source>
</evidence>
<sequence>MQNKRYMKLKGRLLLAALLGLSGVVAVQTPASAAWSGGLVNDAGRPLLQVDVYAGTGQAGWTEGALGEADFRTPGGLLRLPDGSLLVADTANQVIRQIKDGVVSTFAGLPFPAKLDEWNEPIGGFLDGPLGESAFRAPSGLAMDASGNIYVADAGNHAIRKITSDGQVHTLVGDGILGFRDGKGDKARFHSPQDIAVTGDGTVYVADTLNHAIRRITPDGEVTTLNATSERVVEVYPGLVVLAGDYLDGRLTQARFNEPSGLALDDQGNLYVSDRGNHLIRYIDFTTKTVTTVAGKVPESMNSASEQALLAAGGYQDGDAAAARFNGPAGLAWTKEGLLIADSLNHAIRLLQHQTVSTLVGNRDGAPGNTGHTEANAHLSLPVDVVVDGDTGEVWVADAMNRQVRMLHPYRLPDSAVDFKGPALLFEQRWLAREEQLILKQGRLDVPLRLLAEAAGYTIALNSAGGIVIQGEGRSLSLSTGNSEVTVTDSSTGEVSQFTLAAAPYVSGGKVYIPLRDAGALLNKEITWLSEARLAIMRDK</sequence>
<protein>
    <submittedName>
        <fullName evidence="5">Copper amine oxidase</fullName>
    </submittedName>
</protein>
<evidence type="ECO:0000259" key="4">
    <source>
        <dbReference type="Pfam" id="PF07833"/>
    </source>
</evidence>
<dbReference type="Gene3D" id="3.30.457.10">
    <property type="entry name" value="Copper amine oxidase-like, N-terminal domain"/>
    <property type="match status" value="1"/>
</dbReference>
<reference evidence="5 6" key="1">
    <citation type="submission" date="2021-01" db="EMBL/GenBank/DDBJ databases">
        <title>Paenibacillus sp.nov. isolated from the rhizosphere soil of tomato plant.</title>
        <authorList>
            <person name="Thin K.K."/>
            <person name="Zhang X."/>
            <person name="He S."/>
        </authorList>
    </citation>
    <scope>NUCLEOTIDE SEQUENCE [LARGE SCALE GENOMIC DNA]</scope>
    <source>
        <strain evidence="5 6">DXFW5</strain>
    </source>
</reference>
<proteinExistence type="predicted"/>
<gene>
    <name evidence="5" type="ORF">IM700_001405</name>
</gene>
<dbReference type="InterPro" id="IPR001258">
    <property type="entry name" value="NHL_repeat"/>
</dbReference>
<feature type="domain" description="Copper amine oxidase-like N-terminal" evidence="4">
    <location>
        <begin position="435"/>
        <end position="533"/>
    </location>
</feature>
<dbReference type="PANTHER" id="PTHR13833:SF71">
    <property type="entry name" value="NHL DOMAIN-CONTAINING PROTEIN"/>
    <property type="match status" value="1"/>
</dbReference>
<dbReference type="PROSITE" id="PS51125">
    <property type="entry name" value="NHL"/>
    <property type="match status" value="1"/>
</dbReference>
<dbReference type="SUPFAM" id="SSF101898">
    <property type="entry name" value="NHL repeat"/>
    <property type="match status" value="1"/>
</dbReference>
<accession>A0ABS2GZI1</accession>
<keyword evidence="3" id="KW-0732">Signal</keyword>
<evidence type="ECO:0000256" key="3">
    <source>
        <dbReference type="SAM" id="SignalP"/>
    </source>
</evidence>
<dbReference type="RefSeq" id="WP_193415582.1">
    <property type="nucleotide sequence ID" value="NZ_JADCNN020000001.1"/>
</dbReference>
<dbReference type="SUPFAM" id="SSF55383">
    <property type="entry name" value="Copper amine oxidase, domain N"/>
    <property type="match status" value="1"/>
</dbReference>
<keyword evidence="1" id="KW-0677">Repeat</keyword>
<keyword evidence="6" id="KW-1185">Reference proteome</keyword>
<dbReference type="InterPro" id="IPR011042">
    <property type="entry name" value="6-blade_b-propeller_TolB-like"/>
</dbReference>
<dbReference type="Pfam" id="PF01436">
    <property type="entry name" value="NHL"/>
    <property type="match status" value="3"/>
</dbReference>
<name>A0ABS2GZI1_9BACL</name>
<dbReference type="Proteomes" id="UP001516620">
    <property type="component" value="Unassembled WGS sequence"/>
</dbReference>
<dbReference type="PANTHER" id="PTHR13833">
    <property type="match status" value="1"/>
</dbReference>
<feature type="signal peptide" evidence="3">
    <location>
        <begin position="1"/>
        <end position="33"/>
    </location>
</feature>
<feature type="chain" id="PRO_5045205072" evidence="3">
    <location>
        <begin position="34"/>
        <end position="540"/>
    </location>
</feature>
<evidence type="ECO:0000313" key="5">
    <source>
        <dbReference type="EMBL" id="MBM6994315.1"/>
    </source>
</evidence>
<dbReference type="Pfam" id="PF07833">
    <property type="entry name" value="Cu_amine_oxidN1"/>
    <property type="match status" value="1"/>
</dbReference>